<name>A0A316U3V9_9BASI</name>
<dbReference type="RefSeq" id="XP_025347129.1">
    <property type="nucleotide sequence ID" value="XM_025489774.1"/>
</dbReference>
<gene>
    <name evidence="2" type="ORF">BCV69DRAFT_214347</name>
</gene>
<keyword evidence="3" id="KW-1185">Reference proteome</keyword>
<accession>A0A316U3V9</accession>
<evidence type="ECO:0000313" key="2">
    <source>
        <dbReference type="EMBL" id="PWN19969.1"/>
    </source>
</evidence>
<dbReference type="AlphaFoldDB" id="A0A316U3V9"/>
<organism evidence="2 3">
    <name type="scientific">Pseudomicrostroma glucosiphilum</name>
    <dbReference type="NCBI Taxonomy" id="1684307"/>
    <lineage>
        <taxon>Eukaryota</taxon>
        <taxon>Fungi</taxon>
        <taxon>Dikarya</taxon>
        <taxon>Basidiomycota</taxon>
        <taxon>Ustilaginomycotina</taxon>
        <taxon>Exobasidiomycetes</taxon>
        <taxon>Microstromatales</taxon>
        <taxon>Microstromatales incertae sedis</taxon>
        <taxon>Pseudomicrostroma</taxon>
    </lineage>
</organism>
<feature type="compositionally biased region" description="Basic residues" evidence="1">
    <location>
        <begin position="57"/>
        <end position="80"/>
    </location>
</feature>
<evidence type="ECO:0000256" key="1">
    <source>
        <dbReference type="SAM" id="MobiDB-lite"/>
    </source>
</evidence>
<dbReference type="Proteomes" id="UP000245942">
    <property type="component" value="Unassembled WGS sequence"/>
</dbReference>
<reference evidence="2 3" key="1">
    <citation type="journal article" date="2018" name="Mol. Biol. Evol.">
        <title>Broad Genomic Sampling Reveals a Smut Pathogenic Ancestry of the Fungal Clade Ustilaginomycotina.</title>
        <authorList>
            <person name="Kijpornyongpan T."/>
            <person name="Mondo S.J."/>
            <person name="Barry K."/>
            <person name="Sandor L."/>
            <person name="Lee J."/>
            <person name="Lipzen A."/>
            <person name="Pangilinan J."/>
            <person name="LaButti K."/>
            <person name="Hainaut M."/>
            <person name="Henrissat B."/>
            <person name="Grigoriev I.V."/>
            <person name="Spatafora J.W."/>
            <person name="Aime M.C."/>
        </authorList>
    </citation>
    <scope>NUCLEOTIDE SEQUENCE [LARGE SCALE GENOMIC DNA]</scope>
    <source>
        <strain evidence="2 3">MCA 4718</strain>
    </source>
</reference>
<sequence length="93" mass="11280">MQRQPPPRRCWLPLNGHCWSRATRKQGFLTFEFEHPPRRRNVPRNAGRPTATPSRRPFPRVRRTSWRRHHNSRPNTRRPRQPGMRQGLISVYH</sequence>
<evidence type="ECO:0000313" key="3">
    <source>
        <dbReference type="Proteomes" id="UP000245942"/>
    </source>
</evidence>
<dbReference type="GeneID" id="37011508"/>
<proteinExistence type="predicted"/>
<dbReference type="EMBL" id="KZ819329">
    <property type="protein sequence ID" value="PWN19969.1"/>
    <property type="molecule type" value="Genomic_DNA"/>
</dbReference>
<protein>
    <submittedName>
        <fullName evidence="2">Uncharacterized protein</fullName>
    </submittedName>
</protein>
<feature type="region of interest" description="Disordered" evidence="1">
    <location>
        <begin position="31"/>
        <end position="93"/>
    </location>
</feature>